<protein>
    <submittedName>
        <fullName evidence="1">UPF0481 protein</fullName>
    </submittedName>
</protein>
<dbReference type="InterPro" id="IPR004158">
    <property type="entry name" value="DUF247_pln"/>
</dbReference>
<dbReference type="PANTHER" id="PTHR31170">
    <property type="entry name" value="BNAC04G53230D PROTEIN"/>
    <property type="match status" value="1"/>
</dbReference>
<name>A0A1J3DZ82_NOCCA</name>
<evidence type="ECO:0000313" key="1">
    <source>
        <dbReference type="EMBL" id="JAU25178.1"/>
    </source>
</evidence>
<dbReference type="Pfam" id="PF03140">
    <property type="entry name" value="DUF247"/>
    <property type="match status" value="1"/>
</dbReference>
<organism evidence="1">
    <name type="scientific">Noccaea caerulescens</name>
    <name type="common">Alpine penny-cress</name>
    <name type="synonym">Thlaspi caerulescens</name>
    <dbReference type="NCBI Taxonomy" id="107243"/>
    <lineage>
        <taxon>Eukaryota</taxon>
        <taxon>Viridiplantae</taxon>
        <taxon>Streptophyta</taxon>
        <taxon>Embryophyta</taxon>
        <taxon>Tracheophyta</taxon>
        <taxon>Spermatophyta</taxon>
        <taxon>Magnoliopsida</taxon>
        <taxon>eudicotyledons</taxon>
        <taxon>Gunneridae</taxon>
        <taxon>Pentapetalae</taxon>
        <taxon>rosids</taxon>
        <taxon>malvids</taxon>
        <taxon>Brassicales</taxon>
        <taxon>Brassicaceae</taxon>
        <taxon>Coluteocarpeae</taxon>
        <taxon>Noccaea</taxon>
    </lineage>
</organism>
<dbReference type="EMBL" id="GEVI01007142">
    <property type="protein sequence ID" value="JAU25178.1"/>
    <property type="molecule type" value="Transcribed_RNA"/>
</dbReference>
<reference evidence="1" key="1">
    <citation type="submission" date="2016-07" db="EMBL/GenBank/DDBJ databases">
        <title>De novo transcriptome assembly of four accessions of the metal hyperaccumulator plant Noccaea caerulescens.</title>
        <authorList>
            <person name="Blande D."/>
            <person name="Halimaa P."/>
            <person name="Tervahauta A.I."/>
            <person name="Aarts M.G."/>
            <person name="Karenlampi S.O."/>
        </authorList>
    </citation>
    <scope>NUCLEOTIDE SEQUENCE</scope>
</reference>
<accession>A0A1J3DZ82</accession>
<dbReference type="AlphaFoldDB" id="A0A1J3DZ82"/>
<dbReference type="PANTHER" id="PTHR31170:SF9">
    <property type="entry name" value="PROTEIN, PUTATIVE (DUF247)-RELATED"/>
    <property type="match status" value="1"/>
</dbReference>
<proteinExistence type="predicted"/>
<sequence>MSRTNPERCIYRVSDTMRDVKPEAYRPRMALIGLRNRSANPGVAKDGAGTSNDPGLTNQTKRKYVKVETHKKIYLDSFTQRVGPKAIKKMKKIIEAEEQNIRGSYAESTDWVSPESFVDHILEDSIFIMEFIIRLRKKSHDDLITGSAKNTADVKHDLILLENQLPYFIFDQLFGSYTERLDIEGTVEQFILKFFSLERTKKTNFRHFTDMFRCVYEESLEITPTLNDLSAEAIVKMENADSLSLVGVKFKTFSQMENSERDRSHHGTEQPLESIYIRKETDDDYSLRVVFDRDCLVMSCFRAAEDSETILRNVIAFEQCHADVKPFTSNYINFLNFLITTKKDVKVLTAEGTYMRYHKIDQLIHYIYLLD</sequence>
<gene>
    <name evidence="1" type="ORF">GA_TR9008_c0_g1_i1_g.28699</name>
</gene>